<organism evidence="6 7">
    <name type="scientific">Floricoccus tropicus</name>
    <dbReference type="NCBI Taxonomy" id="1859473"/>
    <lineage>
        <taxon>Bacteria</taxon>
        <taxon>Bacillati</taxon>
        <taxon>Bacillota</taxon>
        <taxon>Bacilli</taxon>
        <taxon>Lactobacillales</taxon>
        <taxon>Streptococcaceae</taxon>
        <taxon>Floricoccus</taxon>
    </lineage>
</organism>
<feature type="domain" description="Periplasmic binding protein" evidence="5">
    <location>
        <begin position="41"/>
        <end position="294"/>
    </location>
</feature>
<sequence length="320" mass="35844">MKKRNTLLICSIISGIAFVIIVFLCYKFLPVVPNQIRIGSSYMTMNNVFYKTLNDEIEKRVDENHDILYTRDPALDIDKQCLQIESFVDKKVDAIIINPIDSNNKKLNTAIKKAKDAGIKIVVVDTQLKDSSNVDSTIVSDNYKAGVLCAEDMKKRINNAEILLLEHSSTMSATDRIKGFTDTIKGNTNYKIIDRVETLGQTEITMPIVSNLISKGEKFNVVMALNDQSAIGALAALKENNINNKIYVYGIDGSPDMKKLLQDKNEVTGTVAQFPVKIGQNAIDVVYDLVKGKKTDKEIIVPVEFIDKEKLTNFDIRGWQ</sequence>
<evidence type="ECO:0000256" key="4">
    <source>
        <dbReference type="SAM" id="Phobius"/>
    </source>
</evidence>
<keyword evidence="3" id="KW-0732">Signal</keyword>
<dbReference type="STRING" id="1859473.BG261_07785"/>
<keyword evidence="4" id="KW-1133">Transmembrane helix</keyword>
<proteinExistence type="inferred from homology"/>
<dbReference type="AlphaFoldDB" id="A0A1E8GKI8"/>
<evidence type="ECO:0000256" key="2">
    <source>
        <dbReference type="ARBA" id="ARBA00007639"/>
    </source>
</evidence>
<dbReference type="RefSeq" id="WP_070793185.1">
    <property type="nucleotide sequence ID" value="NZ_MKIR01000026.1"/>
</dbReference>
<keyword evidence="7" id="KW-1185">Reference proteome</keyword>
<keyword evidence="4" id="KW-0472">Membrane</keyword>
<dbReference type="GO" id="GO:0030246">
    <property type="term" value="F:carbohydrate binding"/>
    <property type="evidence" value="ECO:0007669"/>
    <property type="project" value="UniProtKB-ARBA"/>
</dbReference>
<evidence type="ECO:0000259" key="5">
    <source>
        <dbReference type="Pfam" id="PF13407"/>
    </source>
</evidence>
<comment type="caution">
    <text evidence="6">The sequence shown here is derived from an EMBL/GenBank/DDBJ whole genome shotgun (WGS) entry which is preliminary data.</text>
</comment>
<reference evidence="7" key="1">
    <citation type="submission" date="2016-09" db="EMBL/GenBank/DDBJ databases">
        <title>Draft genome sequence of a novel species of the family Streptococcaceae isolated from flowers.</title>
        <authorList>
            <person name="Chuah L.-O."/>
            <person name="Yap K.-P."/>
            <person name="Thong K.L."/>
            <person name="Liong M.T."/>
            <person name="Ahmad R."/>
            <person name="Rusul G."/>
        </authorList>
    </citation>
    <scope>NUCLEOTIDE SEQUENCE [LARGE SCALE GENOMIC DNA]</scope>
    <source>
        <strain evidence="7">DF1</strain>
    </source>
</reference>
<evidence type="ECO:0000256" key="1">
    <source>
        <dbReference type="ARBA" id="ARBA00004196"/>
    </source>
</evidence>
<dbReference type="PANTHER" id="PTHR46847:SF1">
    <property type="entry name" value="D-ALLOSE-BINDING PERIPLASMIC PROTEIN-RELATED"/>
    <property type="match status" value="1"/>
</dbReference>
<keyword evidence="4" id="KW-0812">Transmembrane</keyword>
<dbReference type="Proteomes" id="UP000178622">
    <property type="component" value="Unassembled WGS sequence"/>
</dbReference>
<dbReference type="GO" id="GO:0030313">
    <property type="term" value="C:cell envelope"/>
    <property type="evidence" value="ECO:0007669"/>
    <property type="project" value="UniProtKB-SubCell"/>
</dbReference>
<dbReference type="CDD" id="cd19971">
    <property type="entry name" value="PBP1_ABC_sugar_binding-like"/>
    <property type="match status" value="1"/>
</dbReference>
<evidence type="ECO:0000313" key="7">
    <source>
        <dbReference type="Proteomes" id="UP000178622"/>
    </source>
</evidence>
<dbReference type="EMBL" id="MKIR01000026">
    <property type="protein sequence ID" value="OFI48173.1"/>
    <property type="molecule type" value="Genomic_DNA"/>
</dbReference>
<comment type="similarity">
    <text evidence="2">Belongs to the bacterial solute-binding protein 2 family.</text>
</comment>
<feature type="transmembrane region" description="Helical" evidence="4">
    <location>
        <begin position="7"/>
        <end position="29"/>
    </location>
</feature>
<dbReference type="OrthoDB" id="9814427at2"/>
<comment type="subcellular location">
    <subcellularLocation>
        <location evidence="1">Cell envelope</location>
    </subcellularLocation>
</comment>
<dbReference type="Pfam" id="PF13407">
    <property type="entry name" value="Peripla_BP_4"/>
    <property type="match status" value="1"/>
</dbReference>
<dbReference type="PANTHER" id="PTHR46847">
    <property type="entry name" value="D-ALLOSE-BINDING PERIPLASMIC PROTEIN-RELATED"/>
    <property type="match status" value="1"/>
</dbReference>
<dbReference type="Gene3D" id="3.40.50.2300">
    <property type="match status" value="2"/>
</dbReference>
<dbReference type="SUPFAM" id="SSF53822">
    <property type="entry name" value="Periplasmic binding protein-like I"/>
    <property type="match status" value="1"/>
</dbReference>
<protein>
    <submittedName>
        <fullName evidence="6">GntR family transcriptional regulator</fullName>
    </submittedName>
</protein>
<dbReference type="InterPro" id="IPR025997">
    <property type="entry name" value="SBP_2_dom"/>
</dbReference>
<dbReference type="InterPro" id="IPR028082">
    <property type="entry name" value="Peripla_BP_I"/>
</dbReference>
<accession>A0A1E8GKI8</accession>
<name>A0A1E8GKI8_9LACT</name>
<gene>
    <name evidence="6" type="ORF">BG261_07785</name>
</gene>
<evidence type="ECO:0000256" key="3">
    <source>
        <dbReference type="ARBA" id="ARBA00022729"/>
    </source>
</evidence>
<evidence type="ECO:0000313" key="6">
    <source>
        <dbReference type="EMBL" id="OFI48173.1"/>
    </source>
</evidence>